<keyword evidence="3" id="KW-1185">Reference proteome</keyword>
<sequence length="358" mass="38717">MALPTLRAGWLWLHRWTGLTLGLLLALAALLGALLTVARPLDQMAHAQLFRAPMPSAAPAALEPLRQRVAAEFGPQATLTLRPPREADETLRVLVKSPAWEGTLYIDPASSAELGRRGEAEGFVNLVFELHSALLLGDTGKAVLASVSLAYLALLVTGLILWWPRTRAQWRHAFGLKLDKGATRALFDLHRLGGTVLGLAIAVSAATGAWMAWRPLAQWVSGLAGQAAVKPPKVGKPQGPRQTLDDIVATARARWPGAMVGYVQLGAGDDKPVRVRFKVTDDPHPNGLSSVWLHPVDGRVLLQRRWSELDTGGRATAWIYPLHTGELGGVPHIVATGVSGLALFGLGFSGVWLWWRRR</sequence>
<dbReference type="EMBL" id="JAVDXV010000001">
    <property type="protein sequence ID" value="MDR7331714.1"/>
    <property type="molecule type" value="Genomic_DNA"/>
</dbReference>
<comment type="caution">
    <text evidence="2">The sequence shown here is derived from an EMBL/GenBank/DDBJ whole genome shotgun (WGS) entry which is preliminary data.</text>
</comment>
<proteinExistence type="predicted"/>
<name>A0ABU2A3F2_9BURK</name>
<reference evidence="2 3" key="1">
    <citation type="submission" date="2023-07" db="EMBL/GenBank/DDBJ databases">
        <title>Sorghum-associated microbial communities from plants grown in Nebraska, USA.</title>
        <authorList>
            <person name="Schachtman D."/>
        </authorList>
    </citation>
    <scope>NUCLEOTIDE SEQUENCE [LARGE SCALE GENOMIC DNA]</scope>
    <source>
        <strain evidence="2 3">BE316</strain>
    </source>
</reference>
<accession>A0ABU2A3F2</accession>
<evidence type="ECO:0000256" key="1">
    <source>
        <dbReference type="SAM" id="Phobius"/>
    </source>
</evidence>
<organism evidence="2 3">
    <name type="scientific">Roseateles asaccharophilus</name>
    <dbReference type="NCBI Taxonomy" id="582607"/>
    <lineage>
        <taxon>Bacteria</taxon>
        <taxon>Pseudomonadati</taxon>
        <taxon>Pseudomonadota</taxon>
        <taxon>Betaproteobacteria</taxon>
        <taxon>Burkholderiales</taxon>
        <taxon>Sphaerotilaceae</taxon>
        <taxon>Roseateles</taxon>
    </lineage>
</organism>
<keyword evidence="1" id="KW-1133">Transmembrane helix</keyword>
<feature type="transmembrane region" description="Helical" evidence="1">
    <location>
        <begin position="333"/>
        <end position="355"/>
    </location>
</feature>
<feature type="transmembrane region" description="Helical" evidence="1">
    <location>
        <begin position="192"/>
        <end position="213"/>
    </location>
</feature>
<dbReference type="Proteomes" id="UP001180825">
    <property type="component" value="Unassembled WGS sequence"/>
</dbReference>
<keyword evidence="1" id="KW-0472">Membrane</keyword>
<dbReference type="Pfam" id="PF03929">
    <property type="entry name" value="PepSY_TM"/>
    <property type="match status" value="1"/>
</dbReference>
<feature type="transmembrane region" description="Helical" evidence="1">
    <location>
        <begin position="142"/>
        <end position="163"/>
    </location>
</feature>
<dbReference type="InterPro" id="IPR005625">
    <property type="entry name" value="PepSY-ass_TM"/>
</dbReference>
<keyword evidence="1" id="KW-0812">Transmembrane</keyword>
<gene>
    <name evidence="2" type="ORF">J2X21_000826</name>
</gene>
<evidence type="ECO:0000313" key="3">
    <source>
        <dbReference type="Proteomes" id="UP001180825"/>
    </source>
</evidence>
<protein>
    <submittedName>
        <fullName evidence="2">Iron-regulated membrane protein</fullName>
    </submittedName>
</protein>
<evidence type="ECO:0000313" key="2">
    <source>
        <dbReference type="EMBL" id="MDR7331714.1"/>
    </source>
</evidence>
<dbReference type="RefSeq" id="WP_310325215.1">
    <property type="nucleotide sequence ID" value="NZ_JAVDXV010000001.1"/>
</dbReference>
<dbReference type="PANTHER" id="PTHR34219">
    <property type="entry name" value="IRON-REGULATED INNER MEMBRANE PROTEIN-RELATED"/>
    <property type="match status" value="1"/>
</dbReference>